<dbReference type="Proteomes" id="UP001141806">
    <property type="component" value="Unassembled WGS sequence"/>
</dbReference>
<gene>
    <name evidence="1" type="ORF">NE237_014086</name>
</gene>
<proteinExistence type="predicted"/>
<reference evidence="1" key="1">
    <citation type="journal article" date="2023" name="Plant J.">
        <title>The genome of the king protea, Protea cynaroides.</title>
        <authorList>
            <person name="Chang J."/>
            <person name="Duong T.A."/>
            <person name="Schoeman C."/>
            <person name="Ma X."/>
            <person name="Roodt D."/>
            <person name="Barker N."/>
            <person name="Li Z."/>
            <person name="Van de Peer Y."/>
            <person name="Mizrachi E."/>
        </authorList>
    </citation>
    <scope>NUCLEOTIDE SEQUENCE</scope>
    <source>
        <tissue evidence="1">Young leaves</tissue>
    </source>
</reference>
<accession>A0A9Q0K0S1</accession>
<dbReference type="EMBL" id="JAMYWD010000011">
    <property type="protein sequence ID" value="KAJ4957303.1"/>
    <property type="molecule type" value="Genomic_DNA"/>
</dbReference>
<name>A0A9Q0K0S1_9MAGN</name>
<keyword evidence="2" id="KW-1185">Reference proteome</keyword>
<protein>
    <recommendedName>
        <fullName evidence="3">Gnk2-homologous domain-containing protein</fullName>
    </recommendedName>
</protein>
<dbReference type="AlphaFoldDB" id="A0A9Q0K0S1"/>
<evidence type="ECO:0000313" key="1">
    <source>
        <dbReference type="EMBL" id="KAJ4957303.1"/>
    </source>
</evidence>
<evidence type="ECO:0000313" key="2">
    <source>
        <dbReference type="Proteomes" id="UP001141806"/>
    </source>
</evidence>
<organism evidence="1 2">
    <name type="scientific">Protea cynaroides</name>
    <dbReference type="NCBI Taxonomy" id="273540"/>
    <lineage>
        <taxon>Eukaryota</taxon>
        <taxon>Viridiplantae</taxon>
        <taxon>Streptophyta</taxon>
        <taxon>Embryophyta</taxon>
        <taxon>Tracheophyta</taxon>
        <taxon>Spermatophyta</taxon>
        <taxon>Magnoliopsida</taxon>
        <taxon>Proteales</taxon>
        <taxon>Proteaceae</taxon>
        <taxon>Protea</taxon>
    </lineage>
</organism>
<sequence length="127" mass="14129">MDNLCSFVNQNGFGTNIAGEGPNVVCALAQCFNDLGSIDCEQCRFPFPVGIHTVARRIYSEICESNGEESSIEMTVAAAEIVEIRGIKELRPSEADKRSRYNIKRLWRGIQEGDRQGEENVVLQQCS</sequence>
<comment type="caution">
    <text evidence="1">The sequence shown here is derived from an EMBL/GenBank/DDBJ whole genome shotgun (WGS) entry which is preliminary data.</text>
</comment>
<evidence type="ECO:0008006" key="3">
    <source>
        <dbReference type="Google" id="ProtNLM"/>
    </source>
</evidence>